<accession>A0A1G5AIW8</accession>
<dbReference type="Proteomes" id="UP000198636">
    <property type="component" value="Unassembled WGS sequence"/>
</dbReference>
<dbReference type="InterPro" id="IPR051465">
    <property type="entry name" value="Cell_Envelope_Struct_Comp"/>
</dbReference>
<evidence type="ECO:0000256" key="1">
    <source>
        <dbReference type="ARBA" id="ARBA00022737"/>
    </source>
</evidence>
<evidence type="ECO:0000259" key="2">
    <source>
        <dbReference type="PROSITE" id="PS51272"/>
    </source>
</evidence>
<dbReference type="RefSeq" id="WP_091538832.1">
    <property type="nucleotide sequence ID" value="NZ_FMUS01000001.1"/>
</dbReference>
<dbReference type="AlphaFoldDB" id="A0A1G5AIW8"/>
<organism evidence="3 4">
    <name type="scientific">Alkaliphilus peptidifermentans DSM 18978</name>
    <dbReference type="NCBI Taxonomy" id="1120976"/>
    <lineage>
        <taxon>Bacteria</taxon>
        <taxon>Bacillati</taxon>
        <taxon>Bacillota</taxon>
        <taxon>Clostridia</taxon>
        <taxon>Peptostreptococcales</taxon>
        <taxon>Natronincolaceae</taxon>
        <taxon>Alkaliphilus</taxon>
    </lineage>
</organism>
<keyword evidence="4" id="KW-1185">Reference proteome</keyword>
<name>A0A1G5AIW8_9FIRM</name>
<protein>
    <submittedName>
        <fullName evidence="3">S-layer homology domain-containing protein</fullName>
    </submittedName>
</protein>
<reference evidence="3 4" key="1">
    <citation type="submission" date="2016-10" db="EMBL/GenBank/DDBJ databases">
        <authorList>
            <person name="de Groot N.N."/>
        </authorList>
    </citation>
    <scope>NUCLEOTIDE SEQUENCE [LARGE SCALE GENOMIC DNA]</scope>
    <source>
        <strain evidence="3 4">DSM 18978</strain>
    </source>
</reference>
<sequence>MNKKVSLLVVLIMLLLTLQGFGLEIPGYEGGIKNEMTYMEVIFITGEPIIMEGTLDIRITERNQRGTERYSYRLENTDKDAKLTRTVNLSTNIVEKDGQRQEVYSVTSYKETIEVAGVKYDTDQKSSQWSKSNISEMKPGVTYFAGNWDGRKIYTVNNNGGKVTVETRGDVVGYHQYWGTTENQTIEHFIRFEGTGDDAVKWQGTARVEAVHNRTRDYSYESNAPTQISFRGGFLMTQQEENVLKVSYDLPRLGDDGSLKSQRNVGVNSYSIDTNPINERLTIPSMRDVSGHGAESDILLLASLGAVPSNTTNFGPSLPISRGDFARFITVAMGIPVEEEETRSRSVQSKDTKALFVDVNNSDPNFKYIKAITDNGVMHGTGEGRFYPNRSVTKAEIAAILVRLLGFESLAPIQSYSTGYKDDSQIPTWAKDAVYITSQLELIDGTSDNYFQPNRDITKAEVATILTNLIHYLQKELRYDYRESIINF</sequence>
<dbReference type="Pfam" id="PF00395">
    <property type="entry name" value="SLH"/>
    <property type="match status" value="3"/>
</dbReference>
<dbReference type="STRING" id="1120976.SAMN03080606_00157"/>
<dbReference type="PANTHER" id="PTHR43308">
    <property type="entry name" value="OUTER MEMBRANE PROTEIN ALPHA-RELATED"/>
    <property type="match status" value="1"/>
</dbReference>
<feature type="domain" description="SLH" evidence="2">
    <location>
        <begin position="352"/>
        <end position="415"/>
    </location>
</feature>
<dbReference type="PROSITE" id="PS51272">
    <property type="entry name" value="SLH"/>
    <property type="match status" value="3"/>
</dbReference>
<keyword evidence="1" id="KW-0677">Repeat</keyword>
<dbReference type="OrthoDB" id="2985276at2"/>
<dbReference type="EMBL" id="FMUS01000001">
    <property type="protein sequence ID" value="SCX77826.1"/>
    <property type="molecule type" value="Genomic_DNA"/>
</dbReference>
<gene>
    <name evidence="3" type="ORF">SAMN03080606_00157</name>
</gene>
<feature type="domain" description="SLH" evidence="2">
    <location>
        <begin position="281"/>
        <end position="343"/>
    </location>
</feature>
<evidence type="ECO:0000313" key="3">
    <source>
        <dbReference type="EMBL" id="SCX77826.1"/>
    </source>
</evidence>
<dbReference type="InterPro" id="IPR001119">
    <property type="entry name" value="SLH_dom"/>
</dbReference>
<feature type="domain" description="SLH" evidence="2">
    <location>
        <begin position="417"/>
        <end position="480"/>
    </location>
</feature>
<dbReference type="PANTHER" id="PTHR43308:SF5">
    <property type="entry name" value="S-LAYER PROTEIN _ PEPTIDOGLYCAN ENDO-BETA-N-ACETYLGLUCOSAMINIDASE"/>
    <property type="match status" value="1"/>
</dbReference>
<proteinExistence type="predicted"/>
<evidence type="ECO:0000313" key="4">
    <source>
        <dbReference type="Proteomes" id="UP000198636"/>
    </source>
</evidence>